<organism evidence="7 8">
    <name type="scientific">Phytophthora oleae</name>
    <dbReference type="NCBI Taxonomy" id="2107226"/>
    <lineage>
        <taxon>Eukaryota</taxon>
        <taxon>Sar</taxon>
        <taxon>Stramenopiles</taxon>
        <taxon>Oomycota</taxon>
        <taxon>Peronosporomycetes</taxon>
        <taxon>Peronosporales</taxon>
        <taxon>Peronosporaceae</taxon>
        <taxon>Phytophthora</taxon>
    </lineage>
</organism>
<dbReference type="GO" id="GO:0003677">
    <property type="term" value="F:DNA binding"/>
    <property type="evidence" value="ECO:0007669"/>
    <property type="project" value="UniProtKB-KW"/>
</dbReference>
<dbReference type="FunFam" id="1.10.10.10:FF:000286">
    <property type="entry name" value="Heat shock transcription factor"/>
    <property type="match status" value="1"/>
</dbReference>
<dbReference type="GO" id="GO:0005634">
    <property type="term" value="C:nucleus"/>
    <property type="evidence" value="ECO:0007669"/>
    <property type="project" value="UniProtKB-SubCell"/>
</dbReference>
<evidence type="ECO:0000259" key="6">
    <source>
        <dbReference type="SMART" id="SM00415"/>
    </source>
</evidence>
<keyword evidence="3" id="KW-0539">Nucleus</keyword>
<accession>A0ABD3EZG2</accession>
<comment type="subcellular location">
    <subcellularLocation>
        <location evidence="1">Nucleus</location>
    </subcellularLocation>
</comment>
<comment type="caution">
    <text evidence="7">The sequence shown here is derived from an EMBL/GenBank/DDBJ whole genome shotgun (WGS) entry which is preliminary data.</text>
</comment>
<name>A0ABD3EZG2_9STRA</name>
<dbReference type="PANTHER" id="PTHR10015:SF427">
    <property type="entry name" value="HEAT SHOCK FACTOR PROTEIN"/>
    <property type="match status" value="1"/>
</dbReference>
<evidence type="ECO:0000256" key="2">
    <source>
        <dbReference type="ARBA" id="ARBA00023125"/>
    </source>
</evidence>
<reference evidence="7 8" key="1">
    <citation type="submission" date="2024-09" db="EMBL/GenBank/DDBJ databases">
        <title>Genome sequencing and assembly of Phytophthora oleae, isolate VK10A, causative agent of rot of olive drupes.</title>
        <authorList>
            <person name="Conti Taguali S."/>
            <person name="Riolo M."/>
            <person name="La Spada F."/>
            <person name="Cacciola S.O."/>
            <person name="Dionisio G."/>
        </authorList>
    </citation>
    <scope>NUCLEOTIDE SEQUENCE [LARGE SCALE GENOMIC DNA]</scope>
    <source>
        <strain evidence="7 8">VK10A</strain>
    </source>
</reference>
<evidence type="ECO:0000256" key="3">
    <source>
        <dbReference type="ARBA" id="ARBA00023242"/>
    </source>
</evidence>
<gene>
    <name evidence="7" type="ORF">V7S43_014881</name>
</gene>
<keyword evidence="8" id="KW-1185">Reference proteome</keyword>
<dbReference type="PRINTS" id="PR00056">
    <property type="entry name" value="HSFDOMAIN"/>
</dbReference>
<dbReference type="Pfam" id="PF00447">
    <property type="entry name" value="HSF_DNA-bind"/>
    <property type="match status" value="1"/>
</dbReference>
<dbReference type="SMART" id="SM00415">
    <property type="entry name" value="HSF"/>
    <property type="match status" value="1"/>
</dbReference>
<feature type="region of interest" description="Disordered" evidence="5">
    <location>
        <begin position="171"/>
        <end position="198"/>
    </location>
</feature>
<dbReference type="Proteomes" id="UP001632037">
    <property type="component" value="Unassembled WGS sequence"/>
</dbReference>
<protein>
    <recommendedName>
        <fullName evidence="6">HSF-type DNA-binding domain-containing protein</fullName>
    </recommendedName>
</protein>
<dbReference type="InterPro" id="IPR036388">
    <property type="entry name" value="WH-like_DNA-bd_sf"/>
</dbReference>
<evidence type="ECO:0000256" key="5">
    <source>
        <dbReference type="SAM" id="MobiDB-lite"/>
    </source>
</evidence>
<dbReference type="SUPFAM" id="SSF46785">
    <property type="entry name" value="Winged helix' DNA-binding domain"/>
    <property type="match status" value="1"/>
</dbReference>
<dbReference type="EMBL" id="JBIMZQ010000043">
    <property type="protein sequence ID" value="KAL3659955.1"/>
    <property type="molecule type" value="Genomic_DNA"/>
</dbReference>
<sequence length="346" mass="39100">MRIPLVEVTGRAGQPHQESCLFGLFGLSLLSFCNLRCLAQANPYTRLQFMRMLSSVSGISLDKLSPAIVDTPSAKPREVAPFLRSLRRMLENESDEILRWTSNGRAFEILDMDRMMNEVLPKYFKHRKYTSFQRQLNYFSFKKWTKSKAVVCTFSNDCFLRDRPDLSWRITRKKSVHTGGGSTPRKSRPAPATVPKPSVRLKPVKLEPVKLEVRPLPTYSGKSSWKRDMAIRVPSTVLLGGTYGSERQFPSPTGMDSMLMENDVECQKYQSSSNFTPLPLSEQEVDSLEWIDNFLPSLETVPRQDVLVFTGNTVNVSAGAFGRAVQYQFPSLQPAVAGDYTCLTSM</sequence>
<keyword evidence="2" id="KW-0238">DNA-binding</keyword>
<dbReference type="InterPro" id="IPR000232">
    <property type="entry name" value="HSF_DNA-bd"/>
</dbReference>
<dbReference type="InterPro" id="IPR036390">
    <property type="entry name" value="WH_DNA-bd_sf"/>
</dbReference>
<evidence type="ECO:0000313" key="7">
    <source>
        <dbReference type="EMBL" id="KAL3659955.1"/>
    </source>
</evidence>
<dbReference type="PANTHER" id="PTHR10015">
    <property type="entry name" value="HEAT SHOCK TRANSCRIPTION FACTOR"/>
    <property type="match status" value="1"/>
</dbReference>
<dbReference type="AlphaFoldDB" id="A0ABD3EZG2"/>
<evidence type="ECO:0000313" key="8">
    <source>
        <dbReference type="Proteomes" id="UP001632037"/>
    </source>
</evidence>
<feature type="domain" description="HSF-type DNA-binding" evidence="6">
    <location>
        <begin position="78"/>
        <end position="173"/>
    </location>
</feature>
<evidence type="ECO:0000256" key="4">
    <source>
        <dbReference type="RuleBase" id="RU004020"/>
    </source>
</evidence>
<proteinExistence type="inferred from homology"/>
<evidence type="ECO:0000256" key="1">
    <source>
        <dbReference type="ARBA" id="ARBA00004123"/>
    </source>
</evidence>
<comment type="similarity">
    <text evidence="4">Belongs to the HSF family.</text>
</comment>
<dbReference type="Gene3D" id="1.10.10.10">
    <property type="entry name" value="Winged helix-like DNA-binding domain superfamily/Winged helix DNA-binding domain"/>
    <property type="match status" value="1"/>
</dbReference>